<keyword evidence="2" id="KW-1185">Reference proteome</keyword>
<gene>
    <name evidence="1" type="ORF">R1sor_014003</name>
</gene>
<evidence type="ECO:0000313" key="2">
    <source>
        <dbReference type="Proteomes" id="UP001633002"/>
    </source>
</evidence>
<protein>
    <submittedName>
        <fullName evidence="1">Uncharacterized protein</fullName>
    </submittedName>
</protein>
<dbReference type="AlphaFoldDB" id="A0ABD3HEC2"/>
<accession>A0ABD3HEC2</accession>
<dbReference type="EMBL" id="JBJQOH010000004">
    <property type="protein sequence ID" value="KAL3687694.1"/>
    <property type="molecule type" value="Genomic_DNA"/>
</dbReference>
<reference evidence="1 2" key="1">
    <citation type="submission" date="2024-09" db="EMBL/GenBank/DDBJ databases">
        <title>Chromosome-scale assembly of Riccia sorocarpa.</title>
        <authorList>
            <person name="Paukszto L."/>
        </authorList>
    </citation>
    <scope>NUCLEOTIDE SEQUENCE [LARGE SCALE GENOMIC DNA]</scope>
    <source>
        <strain evidence="1">LP-2024</strain>
        <tissue evidence="1">Aerial parts of the thallus</tissue>
    </source>
</reference>
<evidence type="ECO:0000313" key="1">
    <source>
        <dbReference type="EMBL" id="KAL3687694.1"/>
    </source>
</evidence>
<proteinExistence type="predicted"/>
<sequence length="448" mass="50922">MTWQLSDTTQVCRRCGHAQEMTEFSRVRQGAKNRHGQVHRECNRCYQGRKRSVSRSAQIRTLETGTIDAADLEGPVDGSAGFLDLYLTLALPVPIEPPPPLNIESAGCEFSELSRALTDRFKASARDDVPVYARFVVDCNEEHWDVCRSWSTMHPDSENDPSAGPDSFKAWVNDSLRPELEVGTGFYWEVRKYSRTVNVTVDTASGTCYVVAFYVDDHPKPSWRDNVFPAKAKDFLAKFSAAEARKHDLYRMLHQQGYIDASKVTRAQVNYWVAEIESWHYGDNEEDQLKSVYNFLTRENMRSKGFEVTLFEDTDEVRAIAFNTLFWKHAAAVKEVVMDSTFKTNALRFEMFVVVANLGGFGVPLNYMFYLKKVGIGDPSPSLYQMKRTRKLLLGRWLGGLHERGLQPVFVLSDVVPCLIFFVALRRTLVKIEVESTARGQNLSSISC</sequence>
<name>A0ABD3HEC2_9MARC</name>
<dbReference type="Proteomes" id="UP001633002">
    <property type="component" value="Unassembled WGS sequence"/>
</dbReference>
<organism evidence="1 2">
    <name type="scientific">Riccia sorocarpa</name>
    <dbReference type="NCBI Taxonomy" id="122646"/>
    <lineage>
        <taxon>Eukaryota</taxon>
        <taxon>Viridiplantae</taxon>
        <taxon>Streptophyta</taxon>
        <taxon>Embryophyta</taxon>
        <taxon>Marchantiophyta</taxon>
        <taxon>Marchantiopsida</taxon>
        <taxon>Marchantiidae</taxon>
        <taxon>Marchantiales</taxon>
        <taxon>Ricciaceae</taxon>
        <taxon>Riccia</taxon>
    </lineage>
</organism>
<comment type="caution">
    <text evidence="1">The sequence shown here is derived from an EMBL/GenBank/DDBJ whole genome shotgun (WGS) entry which is preliminary data.</text>
</comment>